<dbReference type="PANTHER" id="PTHR11142">
    <property type="entry name" value="PSEUDOURIDYLATE SYNTHASE"/>
    <property type="match status" value="1"/>
</dbReference>
<organism evidence="3 4">
    <name type="scientific">Camellia sinensis var. sinensis</name>
    <name type="common">China tea</name>
    <dbReference type="NCBI Taxonomy" id="542762"/>
    <lineage>
        <taxon>Eukaryota</taxon>
        <taxon>Viridiplantae</taxon>
        <taxon>Streptophyta</taxon>
        <taxon>Embryophyta</taxon>
        <taxon>Tracheophyta</taxon>
        <taxon>Spermatophyta</taxon>
        <taxon>Magnoliopsida</taxon>
        <taxon>eudicotyledons</taxon>
        <taxon>Gunneridae</taxon>
        <taxon>Pentapetalae</taxon>
        <taxon>asterids</taxon>
        <taxon>Ericales</taxon>
        <taxon>Theaceae</taxon>
        <taxon>Camellia</taxon>
    </lineage>
</organism>
<accession>A0A4S4ECB9</accession>
<keyword evidence="4" id="KW-1185">Reference proteome</keyword>
<dbReference type="EMBL" id="SDRB02005942">
    <property type="protein sequence ID" value="THG13296.1"/>
    <property type="molecule type" value="Genomic_DNA"/>
</dbReference>
<evidence type="ECO:0000313" key="3">
    <source>
        <dbReference type="EMBL" id="THG13296.1"/>
    </source>
</evidence>
<comment type="caution">
    <text evidence="3">The sequence shown here is derived from an EMBL/GenBank/DDBJ whole genome shotgun (WGS) entry which is preliminary data.</text>
</comment>
<feature type="region of interest" description="Disordered" evidence="2">
    <location>
        <begin position="197"/>
        <end position="284"/>
    </location>
</feature>
<evidence type="ECO:0000256" key="2">
    <source>
        <dbReference type="SAM" id="MobiDB-lite"/>
    </source>
</evidence>
<gene>
    <name evidence="3" type="ORF">TEA_029132</name>
</gene>
<dbReference type="InterPro" id="IPR020103">
    <property type="entry name" value="PsdUridine_synth_cat_dom_sf"/>
</dbReference>
<dbReference type="GO" id="GO:0003723">
    <property type="term" value="F:RNA binding"/>
    <property type="evidence" value="ECO:0007669"/>
    <property type="project" value="InterPro"/>
</dbReference>
<dbReference type="InterPro" id="IPR001406">
    <property type="entry name" value="PsdUridine_synth_TruA"/>
</dbReference>
<sequence length="358" mass="40097">MSKLKPSKPTTRGVKVGDQIEQRMTTSLVEGSLGRFVDEKKANQLKDKGSPIEGAVVVAGRTDKGVTALQQVCSFYTWRKDVKPEDIMDAINEAASVKFRVISVTEVSRVFHPNFCAKWRRYLYIFPLNDGEEGDVENINSIENYGSQRYKFAEHIGEETIDDLLDNDEVRLESPTKPMRGPPTECFVYHARAAEARLPPSAKDQGTRTRGLGPDVEDQRSRTRRVQGTRTRGRGRGLDMQVQNQRTRRVQGTRTRGPSLDMQVQDQRTRGDQGTRTRGPNPDVNQAISAASLSPSLLQPKWFDFYPLQFGAICGNPAAKSPAPFARILVYLWWRKTPTNSPKTNTMETSPQANGGVL</sequence>
<dbReference type="Gene3D" id="3.30.70.580">
    <property type="entry name" value="Pseudouridine synthase I, catalytic domain, N-terminal subdomain"/>
    <property type="match status" value="1"/>
</dbReference>
<dbReference type="GO" id="GO:0031119">
    <property type="term" value="P:tRNA pseudouridine synthesis"/>
    <property type="evidence" value="ECO:0007669"/>
    <property type="project" value="TreeGrafter"/>
</dbReference>
<dbReference type="STRING" id="542762.A0A4S4ECB9"/>
<protein>
    <submittedName>
        <fullName evidence="3">Uncharacterized protein</fullName>
    </submittedName>
</protein>
<dbReference type="InterPro" id="IPR020094">
    <property type="entry name" value="TruA/RsuA/RluB/E/F_N"/>
</dbReference>
<evidence type="ECO:0000256" key="1">
    <source>
        <dbReference type="ARBA" id="ARBA00023235"/>
    </source>
</evidence>
<proteinExistence type="predicted"/>
<dbReference type="AlphaFoldDB" id="A0A4S4ECB9"/>
<dbReference type="Proteomes" id="UP000306102">
    <property type="component" value="Unassembled WGS sequence"/>
</dbReference>
<name>A0A4S4ECB9_CAMSN</name>
<dbReference type="SUPFAM" id="SSF55120">
    <property type="entry name" value="Pseudouridine synthase"/>
    <property type="match status" value="1"/>
</dbReference>
<reference evidence="3 4" key="1">
    <citation type="journal article" date="2018" name="Proc. Natl. Acad. Sci. U.S.A.">
        <title>Draft genome sequence of Camellia sinensis var. sinensis provides insights into the evolution of the tea genome and tea quality.</title>
        <authorList>
            <person name="Wei C."/>
            <person name="Yang H."/>
            <person name="Wang S."/>
            <person name="Zhao J."/>
            <person name="Liu C."/>
            <person name="Gao L."/>
            <person name="Xia E."/>
            <person name="Lu Y."/>
            <person name="Tai Y."/>
            <person name="She G."/>
            <person name="Sun J."/>
            <person name="Cao H."/>
            <person name="Tong W."/>
            <person name="Gao Q."/>
            <person name="Li Y."/>
            <person name="Deng W."/>
            <person name="Jiang X."/>
            <person name="Wang W."/>
            <person name="Chen Q."/>
            <person name="Zhang S."/>
            <person name="Li H."/>
            <person name="Wu J."/>
            <person name="Wang P."/>
            <person name="Li P."/>
            <person name="Shi C."/>
            <person name="Zheng F."/>
            <person name="Jian J."/>
            <person name="Huang B."/>
            <person name="Shan D."/>
            <person name="Shi M."/>
            <person name="Fang C."/>
            <person name="Yue Y."/>
            <person name="Li F."/>
            <person name="Li D."/>
            <person name="Wei S."/>
            <person name="Han B."/>
            <person name="Jiang C."/>
            <person name="Yin Y."/>
            <person name="Xia T."/>
            <person name="Zhang Z."/>
            <person name="Bennetzen J.L."/>
            <person name="Zhao S."/>
            <person name="Wan X."/>
        </authorList>
    </citation>
    <scope>NUCLEOTIDE SEQUENCE [LARGE SCALE GENOMIC DNA]</scope>
    <source>
        <strain evidence="4">cv. Shuchazao</strain>
        <tissue evidence="3">Leaf</tissue>
    </source>
</reference>
<feature type="compositionally biased region" description="Basic residues" evidence="2">
    <location>
        <begin position="222"/>
        <end position="235"/>
    </location>
</feature>
<evidence type="ECO:0000313" key="4">
    <source>
        <dbReference type="Proteomes" id="UP000306102"/>
    </source>
</evidence>
<keyword evidence="1" id="KW-0413">Isomerase</keyword>
<dbReference type="PANTHER" id="PTHR11142:SF10">
    <property type="entry name" value="TRNA PSEUDOURIDINE SYNTHASE"/>
    <property type="match status" value="1"/>
</dbReference>
<dbReference type="GO" id="GO:0009982">
    <property type="term" value="F:pseudouridine synthase activity"/>
    <property type="evidence" value="ECO:0007669"/>
    <property type="project" value="InterPro"/>
</dbReference>